<gene>
    <name evidence="14" type="ORF">H4W30_002785</name>
</gene>
<keyword evidence="15" id="KW-1185">Reference proteome</keyword>
<dbReference type="GO" id="GO:0016787">
    <property type="term" value="F:hydrolase activity"/>
    <property type="evidence" value="ECO:0007669"/>
    <property type="project" value="UniProtKB-KW"/>
</dbReference>
<comment type="caution">
    <text evidence="14">The sequence shown here is derived from an EMBL/GenBank/DDBJ whole genome shotgun (WGS) entry which is preliminary data.</text>
</comment>
<evidence type="ECO:0000256" key="2">
    <source>
        <dbReference type="ARBA" id="ARBA00005135"/>
    </source>
</evidence>
<dbReference type="NCBIfam" id="TIGR01488">
    <property type="entry name" value="HAD-SF-IB"/>
    <property type="match status" value="1"/>
</dbReference>
<evidence type="ECO:0000256" key="1">
    <source>
        <dbReference type="ARBA" id="ARBA00001946"/>
    </source>
</evidence>
<dbReference type="NCBIfam" id="TIGR00338">
    <property type="entry name" value="serB"/>
    <property type="match status" value="1"/>
</dbReference>
<evidence type="ECO:0000256" key="8">
    <source>
        <dbReference type="ARBA" id="ARBA00022842"/>
    </source>
</evidence>
<dbReference type="SFLD" id="SFLDF00029">
    <property type="entry name" value="phosphoserine_phosphatase"/>
    <property type="match status" value="1"/>
</dbReference>
<dbReference type="SUPFAM" id="SSF55021">
    <property type="entry name" value="ACT-like"/>
    <property type="match status" value="1"/>
</dbReference>
<comment type="cofactor">
    <cofactor evidence="1">
        <name>Mg(2+)</name>
        <dbReference type="ChEBI" id="CHEBI:18420"/>
    </cofactor>
</comment>
<dbReference type="Proteomes" id="UP000656548">
    <property type="component" value="Unassembled WGS sequence"/>
</dbReference>
<sequence>MTQTPVLITTTGPDKPGVSSVLFAVLSRHDVDVLDVEQVVIRGQLVLGVLAGVYRDPEGLQEYVEQAMASVGMEVEVKIGSAIGADPFAIGQKDSTHVLLMLGRPVTARAFSDVARRLAALDVNIDSIRSVADYPVTGLELYASLAQDTPEADAALRTALADAAVEAGIDISVERAGLARRAKRLVVFDVDSTLIQGEVIEMLGAHAGVEPQVREITEAAMRGELNFGESLERRVALLEGLPETVLDEVAASIELTPGARTTIRTLKRMGFRCGVVSGGFTKIIQSLVDDLGLDFAAANELEVVDGKLTGRVVGDIVDRAGKAVALRRFAEEYEISLEQCVAVGDGANDIDMLSVAGMGVAFNAKPALREVADTALSHPYLDAVLFLLGVTRGEIEAADAADGLELSRP</sequence>
<evidence type="ECO:0000256" key="9">
    <source>
        <dbReference type="ARBA" id="ARBA00023299"/>
    </source>
</evidence>
<evidence type="ECO:0000256" key="6">
    <source>
        <dbReference type="ARBA" id="ARBA00022723"/>
    </source>
</evidence>
<keyword evidence="8" id="KW-0460">Magnesium</keyword>
<evidence type="ECO:0000313" key="14">
    <source>
        <dbReference type="EMBL" id="MBE1575738.1"/>
    </source>
</evidence>
<dbReference type="SFLD" id="SFLDG01136">
    <property type="entry name" value="C1.6:_Phosphoserine_Phosphatas"/>
    <property type="match status" value="1"/>
</dbReference>
<dbReference type="SFLD" id="SFLDG01137">
    <property type="entry name" value="C1.6.1:_Phosphoserine_Phosphat"/>
    <property type="match status" value="1"/>
</dbReference>
<dbReference type="Gene3D" id="3.30.70.260">
    <property type="match status" value="2"/>
</dbReference>
<evidence type="ECO:0000256" key="11">
    <source>
        <dbReference type="ARBA" id="ARBA00048138"/>
    </source>
</evidence>
<dbReference type="Pfam" id="PF12710">
    <property type="entry name" value="HAD"/>
    <property type="match status" value="1"/>
</dbReference>
<dbReference type="PANTHER" id="PTHR43344:SF2">
    <property type="entry name" value="PHOSPHOSERINE PHOSPHATASE"/>
    <property type="match status" value="1"/>
</dbReference>
<organism evidence="14 15">
    <name type="scientific">Amycolatopsis roodepoortensis</name>
    <dbReference type="NCBI Taxonomy" id="700274"/>
    <lineage>
        <taxon>Bacteria</taxon>
        <taxon>Bacillati</taxon>
        <taxon>Actinomycetota</taxon>
        <taxon>Actinomycetes</taxon>
        <taxon>Pseudonocardiales</taxon>
        <taxon>Pseudonocardiaceae</taxon>
        <taxon>Amycolatopsis</taxon>
    </lineage>
</organism>
<dbReference type="InterPro" id="IPR049148">
    <property type="entry name" value="PSP_ACT"/>
</dbReference>
<evidence type="ECO:0000256" key="5">
    <source>
        <dbReference type="ARBA" id="ARBA00022605"/>
    </source>
</evidence>
<protein>
    <recommendedName>
        <fullName evidence="4">phosphoserine phosphatase</fullName>
        <ecNumber evidence="4">3.1.3.3</ecNumber>
    </recommendedName>
    <alternativeName>
        <fullName evidence="10">O-phosphoserine phosphohydrolase</fullName>
    </alternativeName>
</protein>
<dbReference type="SFLD" id="SFLDS00003">
    <property type="entry name" value="Haloacid_Dehalogenase"/>
    <property type="match status" value="1"/>
</dbReference>
<evidence type="ECO:0000256" key="4">
    <source>
        <dbReference type="ARBA" id="ARBA00012640"/>
    </source>
</evidence>
<keyword evidence="5" id="KW-0028">Amino-acid biosynthesis</keyword>
<comment type="catalytic activity">
    <reaction evidence="11">
        <text>O-phospho-L-serine + H2O = L-serine + phosphate</text>
        <dbReference type="Rhea" id="RHEA:21208"/>
        <dbReference type="ChEBI" id="CHEBI:15377"/>
        <dbReference type="ChEBI" id="CHEBI:33384"/>
        <dbReference type="ChEBI" id="CHEBI:43474"/>
        <dbReference type="ChEBI" id="CHEBI:57524"/>
        <dbReference type="EC" id="3.1.3.3"/>
    </reaction>
</comment>
<dbReference type="InterPro" id="IPR045865">
    <property type="entry name" value="ACT-like_dom_sf"/>
</dbReference>
<dbReference type="InterPro" id="IPR002912">
    <property type="entry name" value="ACT_dom"/>
</dbReference>
<dbReference type="InterPro" id="IPR023214">
    <property type="entry name" value="HAD_sf"/>
</dbReference>
<dbReference type="SUPFAM" id="SSF56784">
    <property type="entry name" value="HAD-like"/>
    <property type="match status" value="1"/>
</dbReference>
<dbReference type="Gene3D" id="3.40.50.1000">
    <property type="entry name" value="HAD superfamily/HAD-like"/>
    <property type="match status" value="1"/>
</dbReference>
<comment type="similarity">
    <text evidence="3">Belongs to the HAD-like hydrolase superfamily. SerB family.</text>
</comment>
<dbReference type="PROSITE" id="PS51671">
    <property type="entry name" value="ACT"/>
    <property type="match status" value="1"/>
</dbReference>
<dbReference type="CDD" id="cd07500">
    <property type="entry name" value="HAD_PSP"/>
    <property type="match status" value="1"/>
</dbReference>
<dbReference type="InterPro" id="IPR036412">
    <property type="entry name" value="HAD-like_sf"/>
</dbReference>
<name>A0ABR9L4T6_9PSEU</name>
<dbReference type="Pfam" id="PF13740">
    <property type="entry name" value="ACT_6"/>
    <property type="match status" value="1"/>
</dbReference>
<evidence type="ECO:0000259" key="13">
    <source>
        <dbReference type="PROSITE" id="PS51671"/>
    </source>
</evidence>
<dbReference type="Pfam" id="PF21086">
    <property type="entry name" value="ACT_PSP_2"/>
    <property type="match status" value="1"/>
</dbReference>
<feature type="domain" description="ACT" evidence="13">
    <location>
        <begin position="7"/>
        <end position="82"/>
    </location>
</feature>
<comment type="catalytic activity">
    <reaction evidence="12">
        <text>O-phospho-D-serine + H2O = D-serine + phosphate</text>
        <dbReference type="Rhea" id="RHEA:24873"/>
        <dbReference type="ChEBI" id="CHEBI:15377"/>
        <dbReference type="ChEBI" id="CHEBI:35247"/>
        <dbReference type="ChEBI" id="CHEBI:43474"/>
        <dbReference type="ChEBI" id="CHEBI:58680"/>
        <dbReference type="EC" id="3.1.3.3"/>
    </reaction>
</comment>
<evidence type="ECO:0000313" key="15">
    <source>
        <dbReference type="Proteomes" id="UP000656548"/>
    </source>
</evidence>
<dbReference type="EMBL" id="JADBEJ010000004">
    <property type="protein sequence ID" value="MBE1575738.1"/>
    <property type="molecule type" value="Genomic_DNA"/>
</dbReference>
<dbReference type="PANTHER" id="PTHR43344">
    <property type="entry name" value="PHOSPHOSERINE PHOSPHATASE"/>
    <property type="match status" value="1"/>
</dbReference>
<evidence type="ECO:0000256" key="3">
    <source>
        <dbReference type="ARBA" id="ARBA00009184"/>
    </source>
</evidence>
<keyword evidence="6" id="KW-0479">Metal-binding</keyword>
<keyword evidence="9" id="KW-0718">Serine biosynthesis</keyword>
<reference evidence="14 15" key="1">
    <citation type="submission" date="2020-10" db="EMBL/GenBank/DDBJ databases">
        <title>Sequencing the genomes of 1000 actinobacteria strains.</title>
        <authorList>
            <person name="Klenk H.-P."/>
        </authorList>
    </citation>
    <scope>NUCLEOTIDE SEQUENCE [LARGE SCALE GENOMIC DNA]</scope>
    <source>
        <strain evidence="14 15">DSM 46661</strain>
    </source>
</reference>
<dbReference type="InterPro" id="IPR050582">
    <property type="entry name" value="HAD-like_SerB"/>
</dbReference>
<dbReference type="RefSeq" id="WP_192743188.1">
    <property type="nucleotide sequence ID" value="NZ_CP102415.1"/>
</dbReference>
<dbReference type="EC" id="3.1.3.3" evidence="4"/>
<dbReference type="InterPro" id="IPR004469">
    <property type="entry name" value="PSP"/>
</dbReference>
<keyword evidence="7 14" id="KW-0378">Hydrolase</keyword>
<proteinExistence type="inferred from homology"/>
<accession>A0ABR9L4T6</accession>
<evidence type="ECO:0000256" key="7">
    <source>
        <dbReference type="ARBA" id="ARBA00022801"/>
    </source>
</evidence>
<evidence type="ECO:0000256" key="12">
    <source>
        <dbReference type="ARBA" id="ARBA00048523"/>
    </source>
</evidence>
<comment type="pathway">
    <text evidence="2">Amino-acid biosynthesis; L-serine biosynthesis; L-serine from 3-phospho-D-glycerate: step 3/3.</text>
</comment>
<evidence type="ECO:0000256" key="10">
    <source>
        <dbReference type="ARBA" id="ARBA00031693"/>
    </source>
</evidence>
<dbReference type="CDD" id="cd04870">
    <property type="entry name" value="ACT_PSP_1"/>
    <property type="match status" value="1"/>
</dbReference>